<dbReference type="PROSITE" id="PS50089">
    <property type="entry name" value="ZF_RING_2"/>
    <property type="match status" value="1"/>
</dbReference>
<dbReference type="AlphaFoldDB" id="A0A6G0IB52"/>
<comment type="pathway">
    <text evidence="3 22">Phospholipid metabolism; phosphatidylserine biosynthesis.</text>
</comment>
<keyword evidence="7 22" id="KW-0808">Transferase</keyword>
<feature type="transmembrane region" description="Helical" evidence="22">
    <location>
        <begin position="352"/>
        <end position="371"/>
    </location>
</feature>
<dbReference type="EMBL" id="REGW02000012">
    <property type="protein sequence ID" value="KAE8288719.1"/>
    <property type="molecule type" value="Genomic_DNA"/>
</dbReference>
<dbReference type="EC" id="2.7.8.29" evidence="22"/>
<dbReference type="InterPro" id="IPR013083">
    <property type="entry name" value="Znf_RING/FYVE/PHD"/>
</dbReference>
<dbReference type="PROSITE" id="PS51125">
    <property type="entry name" value="NHL"/>
    <property type="match status" value="1"/>
</dbReference>
<dbReference type="GO" id="GO:0005789">
    <property type="term" value="C:endoplasmic reticulum membrane"/>
    <property type="evidence" value="ECO:0007669"/>
    <property type="project" value="UniProtKB-SubCell"/>
</dbReference>
<dbReference type="InterPro" id="IPR001841">
    <property type="entry name" value="Znf_RING"/>
</dbReference>
<comment type="pathway">
    <text evidence="4">Lipid metabolism.</text>
</comment>
<feature type="transmembrane region" description="Helical" evidence="22">
    <location>
        <begin position="220"/>
        <end position="242"/>
    </location>
</feature>
<comment type="catalytic activity">
    <reaction evidence="19">
        <text>a 1,2-diacyl-sn-glycero-3-phosphoethanolamine + L-serine = a 1,2-diacyl-sn-glycero-3-phospho-L-serine + ethanolamine</text>
        <dbReference type="Rhea" id="RHEA:27606"/>
        <dbReference type="ChEBI" id="CHEBI:33384"/>
        <dbReference type="ChEBI" id="CHEBI:57262"/>
        <dbReference type="ChEBI" id="CHEBI:57603"/>
        <dbReference type="ChEBI" id="CHEBI:64612"/>
        <dbReference type="EC" id="2.7.8.29"/>
    </reaction>
    <physiologicalReaction direction="left-to-right" evidence="19">
        <dbReference type="Rhea" id="RHEA:27607"/>
    </physiologicalReaction>
</comment>
<dbReference type="SMART" id="SM00184">
    <property type="entry name" value="RING"/>
    <property type="match status" value="1"/>
</dbReference>
<feature type="transmembrane region" description="Helical" evidence="22">
    <location>
        <begin position="312"/>
        <end position="332"/>
    </location>
</feature>
<dbReference type="SUPFAM" id="SSF57850">
    <property type="entry name" value="RING/U-box"/>
    <property type="match status" value="1"/>
</dbReference>
<evidence type="ECO:0000256" key="9">
    <source>
        <dbReference type="ARBA" id="ARBA00022723"/>
    </source>
</evidence>
<evidence type="ECO:0000256" key="21">
    <source>
        <dbReference type="PROSITE-ProRule" id="PRU00504"/>
    </source>
</evidence>
<keyword evidence="11 20" id="KW-0863">Zinc-finger</keyword>
<evidence type="ECO:0000256" key="6">
    <source>
        <dbReference type="ARBA" id="ARBA00022516"/>
    </source>
</evidence>
<evidence type="ECO:0000256" key="5">
    <source>
        <dbReference type="ARBA" id="ARBA00008671"/>
    </source>
</evidence>
<feature type="transmembrane region" description="Helical" evidence="22">
    <location>
        <begin position="383"/>
        <end position="408"/>
    </location>
</feature>
<dbReference type="InterPro" id="IPR017907">
    <property type="entry name" value="Znf_RING_CS"/>
</dbReference>
<evidence type="ECO:0000256" key="10">
    <source>
        <dbReference type="ARBA" id="ARBA00022737"/>
    </source>
</evidence>
<evidence type="ECO:0000256" key="15">
    <source>
        <dbReference type="ARBA" id="ARBA00023098"/>
    </source>
</evidence>
<evidence type="ECO:0000313" key="25">
    <source>
        <dbReference type="EMBL" id="KAE8288719.1"/>
    </source>
</evidence>
<keyword evidence="6 22" id="KW-0444">Lipid biosynthesis</keyword>
<evidence type="ECO:0000256" key="14">
    <source>
        <dbReference type="ARBA" id="ARBA00022989"/>
    </source>
</evidence>
<evidence type="ECO:0000256" key="7">
    <source>
        <dbReference type="ARBA" id="ARBA00022679"/>
    </source>
</evidence>
<comment type="subcellular location">
    <subcellularLocation>
        <location evidence="2 22">Endoplasmic reticulum membrane</location>
        <topology evidence="2 22">Multi-pass membrane protein</topology>
    </subcellularLocation>
</comment>
<evidence type="ECO:0000256" key="22">
    <source>
        <dbReference type="RuleBase" id="RU368094"/>
    </source>
</evidence>
<sequence>MASLYSGGSHTLSKDDVNYRMHFRMINEQQVEDITIDFFYRPHTITLLTCTVLSLMYFAFARDDGNPDSNLWVGLILVISFFLVISVLAFPNGPFTRPHPAIWRIVFGLSVLYFLFLVFIIFLNWQQVKQLMYWLDPNLRYAKREADIMEYAVNCHVITWERILSHFDIFAFSHFWGWGMKALLIRSYGLCWTISITWELTELFFMHLLPNFAECWWDQVILDILLCNGGGIWLGMTVCRFLEMRTYHWASIKDIHTTTGKIKRAVLQFTPASWTYVRWLDPKSSLQRVTGVYLFMIIWQLTELNTFFLKHIFIFPASHALSWCRILFIGIITAPTVRQYYAYLTDTQCKRVGTQCWVFGAIAFLEALACIKFGQDLFSKTQILYVILWLLCLAFITFLCLFGMVWFAENYGPREKSFSECEDSNYAESADYMSEGFKGETEVDSDGDSPITRRRGKSLGKTKSINGLDTWHPLVCISKSWQILLVPQRRGSLSPEGILREIQINLLECKVCFEKFSTQQREHRPQTLSCGHVLCRECITALSHPLLRKLECPFCRQLCSIDSTSHCLVLTDLQELLLSYAPPHRPKGGLGSATSLTSAALHLCAAFGGWGTLINPTGIAVLGSSGTMVVVHDAEKTVVVFSSQGKKLQSFGQKGRASEEICYPVDVAVTPCGYVVVTDAGDKAVKVFTSRGKHVLTVKNSFKMPWGVDTDSCGHILVSDVQAGTLSQVKVDYTHGLLQEHQTAISDLQHPKAVACCQVTGNMAVMEYLPHDTHPHGGQQHTRLRVFSKDFHLLYQTDSFSLTLQSMVKLNMSGVTFGRDGDVIVIDSNQGMIWSLGKLQNGPALTPLVGDHLVRPTGLVSLNNMLVVLDSGDHTVKIYSAKADAGPII</sequence>
<dbReference type="PROSITE" id="PS00518">
    <property type="entry name" value="ZF_RING_1"/>
    <property type="match status" value="1"/>
</dbReference>
<organism evidence="25 26">
    <name type="scientific">Larimichthys crocea</name>
    <name type="common">Large yellow croaker</name>
    <name type="synonym">Pseudosciaena crocea</name>
    <dbReference type="NCBI Taxonomy" id="215358"/>
    <lineage>
        <taxon>Eukaryota</taxon>
        <taxon>Metazoa</taxon>
        <taxon>Chordata</taxon>
        <taxon>Craniata</taxon>
        <taxon>Vertebrata</taxon>
        <taxon>Euteleostomi</taxon>
        <taxon>Actinopterygii</taxon>
        <taxon>Neopterygii</taxon>
        <taxon>Teleostei</taxon>
        <taxon>Neoteleostei</taxon>
        <taxon>Acanthomorphata</taxon>
        <taxon>Eupercaria</taxon>
        <taxon>Sciaenidae</taxon>
        <taxon>Larimichthys</taxon>
    </lineage>
</organism>
<dbReference type="PANTHER" id="PTHR15362">
    <property type="entry name" value="PHOSPHATIDYLINOSITOL SYNTHASE"/>
    <property type="match status" value="1"/>
</dbReference>
<comment type="catalytic activity">
    <reaction evidence="1">
        <text>S-ubiquitinyl-[E2 ubiquitin-conjugating enzyme]-L-cysteine + [acceptor protein]-L-lysine = [E2 ubiquitin-conjugating enzyme]-L-cysteine + N(6)-ubiquitinyl-[acceptor protein]-L-lysine.</text>
        <dbReference type="EC" id="2.3.2.27"/>
    </reaction>
</comment>
<comment type="caution">
    <text evidence="25">The sequence shown here is derived from an EMBL/GenBank/DDBJ whole genome shotgun (WGS) entry which is preliminary data.</text>
</comment>
<evidence type="ECO:0000313" key="26">
    <source>
        <dbReference type="Proteomes" id="UP000424527"/>
    </source>
</evidence>
<dbReference type="Pfam" id="PF03034">
    <property type="entry name" value="PSS"/>
    <property type="match status" value="1"/>
</dbReference>
<evidence type="ECO:0000256" key="11">
    <source>
        <dbReference type="ARBA" id="ARBA00022771"/>
    </source>
</evidence>
<evidence type="ECO:0000256" key="19">
    <source>
        <dbReference type="ARBA" id="ARBA00023686"/>
    </source>
</evidence>
<accession>A0A6G0IB52</accession>
<evidence type="ECO:0000256" key="4">
    <source>
        <dbReference type="ARBA" id="ARBA00005189"/>
    </source>
</evidence>
<evidence type="ECO:0000256" key="13">
    <source>
        <dbReference type="ARBA" id="ARBA00022833"/>
    </source>
</evidence>
<dbReference type="Pfam" id="PF14634">
    <property type="entry name" value="zf-RING_5"/>
    <property type="match status" value="1"/>
</dbReference>
<name>A0A6G0IB52_LARCR</name>
<keyword evidence="18 22" id="KW-1208">Phospholipid metabolism</keyword>
<comment type="similarity">
    <text evidence="5 22">Belongs to the phosphatidyl serine synthase family.</text>
</comment>
<reference evidence="25 26" key="1">
    <citation type="submission" date="2019-07" db="EMBL/GenBank/DDBJ databases">
        <title>Chromosome genome assembly for large yellow croaker.</title>
        <authorList>
            <person name="Xiao S."/>
        </authorList>
    </citation>
    <scope>NUCLEOTIDE SEQUENCE [LARGE SCALE GENOMIC DNA]</scope>
    <source>
        <strain evidence="25">JMULYC20181020</strain>
        <tissue evidence="25">Muscle</tissue>
    </source>
</reference>
<evidence type="ECO:0000256" key="3">
    <source>
        <dbReference type="ARBA" id="ARBA00004916"/>
    </source>
</evidence>
<keyword evidence="26" id="KW-1185">Reference proteome</keyword>
<dbReference type="GO" id="GO:0106245">
    <property type="term" value="F:L-serine-phosphatidylethanolamine phosphatidyltransferase activity"/>
    <property type="evidence" value="ECO:0007669"/>
    <property type="project" value="UniProtKB-UniRule"/>
</dbReference>
<dbReference type="CDD" id="cd14961">
    <property type="entry name" value="NHL_TRIM32_like"/>
    <property type="match status" value="1"/>
</dbReference>
<dbReference type="Gene3D" id="2.120.10.30">
    <property type="entry name" value="TolB, C-terminal domain"/>
    <property type="match status" value="1"/>
</dbReference>
<feature type="repeat" description="NHL" evidence="21">
    <location>
        <begin position="648"/>
        <end position="691"/>
    </location>
</feature>
<protein>
    <recommendedName>
        <fullName evidence="22">Phosphatidylserine synthase</fullName>
        <ecNumber evidence="22">2.7.8.29</ecNumber>
    </recommendedName>
    <alternativeName>
        <fullName evidence="22">Serine-exchange enzyme</fullName>
    </alternativeName>
</protein>
<keyword evidence="8 22" id="KW-0812">Transmembrane</keyword>
<feature type="domain" description="RING-type" evidence="24">
    <location>
        <begin position="509"/>
        <end position="556"/>
    </location>
</feature>
<keyword evidence="16 22" id="KW-0472">Membrane</keyword>
<evidence type="ECO:0000256" key="1">
    <source>
        <dbReference type="ARBA" id="ARBA00000900"/>
    </source>
</evidence>
<evidence type="ECO:0000256" key="16">
    <source>
        <dbReference type="ARBA" id="ARBA00023136"/>
    </source>
</evidence>
<gene>
    <name evidence="25" type="ORF">D5F01_LYC12595</name>
</gene>
<feature type="transmembrane region" description="Helical" evidence="22">
    <location>
        <begin position="183"/>
        <end position="200"/>
    </location>
</feature>
<keyword evidence="10" id="KW-0677">Repeat</keyword>
<dbReference type="SUPFAM" id="SSF101898">
    <property type="entry name" value="NHL repeat"/>
    <property type="match status" value="1"/>
</dbReference>
<evidence type="ECO:0000259" key="24">
    <source>
        <dbReference type="PROSITE" id="PS50089"/>
    </source>
</evidence>
<dbReference type="InterPro" id="IPR001258">
    <property type="entry name" value="NHL_repeat"/>
</dbReference>
<keyword evidence="13" id="KW-0862">Zinc</keyword>
<feature type="transmembrane region" description="Helical" evidence="22">
    <location>
        <begin position="71"/>
        <end position="90"/>
    </location>
</feature>
<evidence type="ECO:0000256" key="17">
    <source>
        <dbReference type="ARBA" id="ARBA00023209"/>
    </source>
</evidence>
<evidence type="ECO:0000256" key="12">
    <source>
        <dbReference type="ARBA" id="ARBA00022824"/>
    </source>
</evidence>
<dbReference type="Proteomes" id="UP000424527">
    <property type="component" value="Unassembled WGS sequence"/>
</dbReference>
<proteinExistence type="inferred from homology"/>
<dbReference type="CDD" id="cd16516">
    <property type="entry name" value="RING-HC_malin"/>
    <property type="match status" value="1"/>
</dbReference>
<evidence type="ECO:0000256" key="8">
    <source>
        <dbReference type="ARBA" id="ARBA00022692"/>
    </source>
</evidence>
<evidence type="ECO:0000256" key="18">
    <source>
        <dbReference type="ARBA" id="ARBA00023264"/>
    </source>
</evidence>
<keyword evidence="9" id="KW-0479">Metal-binding</keyword>
<keyword evidence="15 22" id="KW-0443">Lipid metabolism</keyword>
<dbReference type="UniPathway" id="UPA00948"/>
<dbReference type="GO" id="GO:0008270">
    <property type="term" value="F:zinc ion binding"/>
    <property type="evidence" value="ECO:0007669"/>
    <property type="project" value="UniProtKB-KW"/>
</dbReference>
<feature type="region of interest" description="Disordered" evidence="23">
    <location>
        <begin position="438"/>
        <end position="458"/>
    </location>
</feature>
<keyword evidence="14 22" id="KW-1133">Transmembrane helix</keyword>
<evidence type="ECO:0000256" key="23">
    <source>
        <dbReference type="SAM" id="MobiDB-lite"/>
    </source>
</evidence>
<keyword evidence="17 22" id="KW-0594">Phospholipid biosynthesis</keyword>
<dbReference type="GO" id="GO:0006659">
    <property type="term" value="P:phosphatidylserine biosynthetic process"/>
    <property type="evidence" value="ECO:0007669"/>
    <property type="project" value="UniProtKB-UniRule"/>
</dbReference>
<comment type="function">
    <text evidence="22">Catalyzes a base-exchange reaction in which the polar head group of phosphatidylethanolamine (PE) is replaced by L-serine.</text>
</comment>
<keyword evidence="12 22" id="KW-0256">Endoplasmic reticulum</keyword>
<dbReference type="InterPro" id="IPR004277">
    <property type="entry name" value="PSS"/>
</dbReference>
<feature type="transmembrane region" description="Helical" evidence="22">
    <location>
        <begin position="102"/>
        <end position="125"/>
    </location>
</feature>
<evidence type="ECO:0000256" key="2">
    <source>
        <dbReference type="ARBA" id="ARBA00004477"/>
    </source>
</evidence>
<dbReference type="PANTHER" id="PTHR15362:SF32">
    <property type="entry name" value="PHOSPHATIDYLSERINE SYNTHASE 1"/>
    <property type="match status" value="1"/>
</dbReference>
<dbReference type="Gene3D" id="3.30.40.10">
    <property type="entry name" value="Zinc/RING finger domain, C3HC4 (zinc finger)"/>
    <property type="match status" value="1"/>
</dbReference>
<evidence type="ECO:0000256" key="20">
    <source>
        <dbReference type="PROSITE-ProRule" id="PRU00175"/>
    </source>
</evidence>
<dbReference type="GO" id="GO:0061630">
    <property type="term" value="F:ubiquitin protein ligase activity"/>
    <property type="evidence" value="ECO:0007669"/>
    <property type="project" value="UniProtKB-EC"/>
</dbReference>
<dbReference type="InterPro" id="IPR011042">
    <property type="entry name" value="6-blade_b-propeller_TolB-like"/>
</dbReference>
<feature type="transmembrane region" description="Helical" evidence="22">
    <location>
        <begin position="38"/>
        <end position="59"/>
    </location>
</feature>